<dbReference type="AlphaFoldDB" id="W9SC05"/>
<evidence type="ECO:0000256" key="2">
    <source>
        <dbReference type="SAM" id="Phobius"/>
    </source>
</evidence>
<keyword evidence="2" id="KW-1133">Transmembrane helix</keyword>
<accession>W9SC05</accession>
<name>W9SC05_9ROSA</name>
<protein>
    <recommendedName>
        <fullName evidence="5">DUF4408 domain-containing protein</fullName>
    </recommendedName>
</protein>
<dbReference type="eggNOG" id="ENOG502SA1A">
    <property type="taxonomic scope" value="Eukaryota"/>
</dbReference>
<dbReference type="Proteomes" id="UP000030645">
    <property type="component" value="Unassembled WGS sequence"/>
</dbReference>
<evidence type="ECO:0008006" key="5">
    <source>
        <dbReference type="Google" id="ProtNLM"/>
    </source>
</evidence>
<feature type="compositionally biased region" description="Basic and acidic residues" evidence="1">
    <location>
        <begin position="96"/>
        <end position="113"/>
    </location>
</feature>
<feature type="compositionally biased region" description="Basic and acidic residues" evidence="1">
    <location>
        <begin position="53"/>
        <end position="68"/>
    </location>
</feature>
<keyword evidence="2" id="KW-0812">Transmembrane</keyword>
<reference evidence="4" key="1">
    <citation type="submission" date="2013-01" db="EMBL/GenBank/DDBJ databases">
        <title>Draft Genome Sequence of a Mulberry Tree, Morus notabilis C.K. Schneid.</title>
        <authorList>
            <person name="He N."/>
            <person name="Zhao S."/>
        </authorList>
    </citation>
    <scope>NUCLEOTIDE SEQUENCE</scope>
</reference>
<keyword evidence="4" id="KW-1185">Reference proteome</keyword>
<evidence type="ECO:0000313" key="4">
    <source>
        <dbReference type="Proteomes" id="UP000030645"/>
    </source>
</evidence>
<dbReference type="PANTHER" id="PTHR36595">
    <property type="entry name" value="TRANSMEMBRANE PROTEIN"/>
    <property type="match status" value="1"/>
</dbReference>
<keyword evidence="2" id="KW-0472">Membrane</keyword>
<organism evidence="3 4">
    <name type="scientific">Morus notabilis</name>
    <dbReference type="NCBI Taxonomy" id="981085"/>
    <lineage>
        <taxon>Eukaryota</taxon>
        <taxon>Viridiplantae</taxon>
        <taxon>Streptophyta</taxon>
        <taxon>Embryophyta</taxon>
        <taxon>Tracheophyta</taxon>
        <taxon>Spermatophyta</taxon>
        <taxon>Magnoliopsida</taxon>
        <taxon>eudicotyledons</taxon>
        <taxon>Gunneridae</taxon>
        <taxon>Pentapetalae</taxon>
        <taxon>rosids</taxon>
        <taxon>fabids</taxon>
        <taxon>Rosales</taxon>
        <taxon>Moraceae</taxon>
        <taxon>Moreae</taxon>
        <taxon>Morus</taxon>
    </lineage>
</organism>
<feature type="region of interest" description="Disordered" evidence="1">
    <location>
        <begin position="38"/>
        <end position="113"/>
    </location>
</feature>
<sequence length="140" mass="16057">MFEFNSAVELISHAVSNSLFVFCFCNLIILMILVGSKKPKRQLSQISPLSMVNDKRSDDEKSTKRQYEERDDTGEDSKVMMMMMMMSGPKAESEDDRAANDNDGNVGDKEEDELRKRVEDFIEKVNKGWKAELLRTSHLV</sequence>
<evidence type="ECO:0000256" key="1">
    <source>
        <dbReference type="SAM" id="MobiDB-lite"/>
    </source>
</evidence>
<evidence type="ECO:0000313" key="3">
    <source>
        <dbReference type="EMBL" id="EXC20902.1"/>
    </source>
</evidence>
<proteinExistence type="predicted"/>
<gene>
    <name evidence="3" type="ORF">L484_012978</name>
</gene>
<feature type="transmembrane region" description="Helical" evidence="2">
    <location>
        <begin position="14"/>
        <end position="34"/>
    </location>
</feature>
<dbReference type="EMBL" id="KE345922">
    <property type="protein sequence ID" value="EXC20902.1"/>
    <property type="molecule type" value="Genomic_DNA"/>
</dbReference>
<dbReference type="PANTHER" id="PTHR36595:SF1">
    <property type="entry name" value="TRANSMEMBRANE PROTEIN"/>
    <property type="match status" value="1"/>
</dbReference>